<dbReference type="AlphaFoldDB" id="A0AAD4TNF5"/>
<gene>
    <name evidence="1" type="ORF">MG293_019205</name>
</gene>
<name>A0AAD4TNF5_OVIAM</name>
<accession>A0AAD4TNF5</accession>
<dbReference type="EMBL" id="JAKZEL010000024">
    <property type="protein sequence ID" value="KAI4531347.1"/>
    <property type="molecule type" value="Genomic_DNA"/>
</dbReference>
<sequence>MAGYLSPAAYLCVDEQEYLQAYEDVLERYKAGHHVDLLRELAWGSSEFSSLTVCFGESAYTAAPVQIFNSILKTATPRVRFISHVGIPFSLEYFSIYVSLICVFHRNSVLEVGGKWITRLQVLGCVDVLIVWAQKPSVHQTRKGAVCPGSHRPSQVLGMTPAVLRLIPLLLTILKSTQTLNNL</sequence>
<proteinExistence type="predicted"/>
<evidence type="ECO:0000313" key="1">
    <source>
        <dbReference type="EMBL" id="KAI4531347.1"/>
    </source>
</evidence>
<organism evidence="1 2">
    <name type="scientific">Ovis ammon polii</name>
    <dbReference type="NCBI Taxonomy" id="230172"/>
    <lineage>
        <taxon>Eukaryota</taxon>
        <taxon>Metazoa</taxon>
        <taxon>Chordata</taxon>
        <taxon>Craniata</taxon>
        <taxon>Vertebrata</taxon>
        <taxon>Euteleostomi</taxon>
        <taxon>Mammalia</taxon>
        <taxon>Eutheria</taxon>
        <taxon>Laurasiatheria</taxon>
        <taxon>Artiodactyla</taxon>
        <taxon>Ruminantia</taxon>
        <taxon>Pecora</taxon>
        <taxon>Bovidae</taxon>
        <taxon>Caprinae</taxon>
        <taxon>Ovis</taxon>
    </lineage>
</organism>
<comment type="caution">
    <text evidence="1">The sequence shown here is derived from an EMBL/GenBank/DDBJ whole genome shotgun (WGS) entry which is preliminary data.</text>
</comment>
<reference evidence="1" key="1">
    <citation type="submission" date="2022-03" db="EMBL/GenBank/DDBJ databases">
        <title>Genomic analyses of argali, domestic sheep and their hybrids provide insights into chromosomal evolution, heterosis and genetic basis of agronomic traits.</title>
        <authorList>
            <person name="Li M."/>
        </authorList>
    </citation>
    <scope>NUCLEOTIDE SEQUENCE</scope>
    <source>
        <strain evidence="1">CAU-MHL-2022a</strain>
        <tissue evidence="1">Skin</tissue>
    </source>
</reference>
<dbReference type="Proteomes" id="UP001214576">
    <property type="component" value="Unassembled WGS sequence"/>
</dbReference>
<keyword evidence="2" id="KW-1185">Reference proteome</keyword>
<evidence type="ECO:0000313" key="2">
    <source>
        <dbReference type="Proteomes" id="UP001214576"/>
    </source>
</evidence>
<protein>
    <submittedName>
        <fullName evidence="1">Uncharacterized protein</fullName>
    </submittedName>
</protein>